<protein>
    <recommendedName>
        <fullName evidence="5">PROP1-like PPR domain-containing protein</fullName>
    </recommendedName>
</protein>
<comment type="similarity">
    <text evidence="1">Belongs to the PPR family. P subfamily.</text>
</comment>
<dbReference type="Pfam" id="PF17177">
    <property type="entry name" value="PPR_long"/>
    <property type="match status" value="1"/>
</dbReference>
<accession>A0A7J6HFE3</accession>
<feature type="compositionally biased region" description="Polar residues" evidence="4">
    <location>
        <begin position="76"/>
        <end position="93"/>
    </location>
</feature>
<dbReference type="SUPFAM" id="SSF81901">
    <property type="entry name" value="HCP-like"/>
    <property type="match status" value="1"/>
</dbReference>
<feature type="repeat" description="PPR" evidence="3">
    <location>
        <begin position="374"/>
        <end position="408"/>
    </location>
</feature>
<organism evidence="6 7">
    <name type="scientific">Cannabis sativa</name>
    <name type="common">Hemp</name>
    <name type="synonym">Marijuana</name>
    <dbReference type="NCBI Taxonomy" id="3483"/>
    <lineage>
        <taxon>Eukaryota</taxon>
        <taxon>Viridiplantae</taxon>
        <taxon>Streptophyta</taxon>
        <taxon>Embryophyta</taxon>
        <taxon>Tracheophyta</taxon>
        <taxon>Spermatophyta</taxon>
        <taxon>Magnoliopsida</taxon>
        <taxon>eudicotyledons</taxon>
        <taxon>Gunneridae</taxon>
        <taxon>Pentapetalae</taxon>
        <taxon>rosids</taxon>
        <taxon>fabids</taxon>
        <taxon>Rosales</taxon>
        <taxon>Cannabaceae</taxon>
        <taxon>Cannabis</taxon>
    </lineage>
</organism>
<dbReference type="NCBIfam" id="TIGR00756">
    <property type="entry name" value="PPR"/>
    <property type="match status" value="7"/>
</dbReference>
<dbReference type="InterPro" id="IPR011990">
    <property type="entry name" value="TPR-like_helical_dom_sf"/>
</dbReference>
<feature type="repeat" description="PPR" evidence="3">
    <location>
        <begin position="268"/>
        <end position="302"/>
    </location>
</feature>
<feature type="repeat" description="PPR" evidence="3">
    <location>
        <begin position="233"/>
        <end position="267"/>
    </location>
</feature>
<dbReference type="PROSITE" id="PS51375">
    <property type="entry name" value="PPR"/>
    <property type="match status" value="9"/>
</dbReference>
<feature type="repeat" description="PPR" evidence="3">
    <location>
        <begin position="198"/>
        <end position="232"/>
    </location>
</feature>
<comment type="caution">
    <text evidence="6">The sequence shown here is derived from an EMBL/GenBank/DDBJ whole genome shotgun (WGS) entry which is preliminary data.</text>
</comment>
<dbReference type="Pfam" id="PF13812">
    <property type="entry name" value="PPR_3"/>
    <property type="match status" value="1"/>
</dbReference>
<dbReference type="Pfam" id="PF12854">
    <property type="entry name" value="PPR_1"/>
    <property type="match status" value="1"/>
</dbReference>
<dbReference type="Gene3D" id="1.25.40.10">
    <property type="entry name" value="Tetratricopeptide repeat domain"/>
    <property type="match status" value="4"/>
</dbReference>
<dbReference type="Pfam" id="PF13041">
    <property type="entry name" value="PPR_2"/>
    <property type="match status" value="1"/>
</dbReference>
<evidence type="ECO:0000313" key="7">
    <source>
        <dbReference type="Proteomes" id="UP000583929"/>
    </source>
</evidence>
<feature type="repeat" description="PPR" evidence="3">
    <location>
        <begin position="486"/>
        <end position="520"/>
    </location>
</feature>
<feature type="domain" description="PROP1-like PPR" evidence="5">
    <location>
        <begin position="217"/>
        <end position="332"/>
    </location>
</feature>
<evidence type="ECO:0000256" key="4">
    <source>
        <dbReference type="SAM" id="MobiDB-lite"/>
    </source>
</evidence>
<dbReference type="EMBL" id="JAATIQ010000047">
    <property type="protein sequence ID" value="KAF4393984.1"/>
    <property type="molecule type" value="Genomic_DNA"/>
</dbReference>
<dbReference type="PANTHER" id="PTHR46128">
    <property type="entry name" value="MITOCHONDRIAL GROUP I INTRON SPLICING FACTOR CCM1"/>
    <property type="match status" value="1"/>
</dbReference>
<dbReference type="InterPro" id="IPR033443">
    <property type="entry name" value="PROP1-like_PPR_dom"/>
</dbReference>
<evidence type="ECO:0000313" key="6">
    <source>
        <dbReference type="EMBL" id="KAF4393984.1"/>
    </source>
</evidence>
<name>A0A7J6HFE3_CANSA</name>
<feature type="repeat" description="PPR" evidence="3">
    <location>
        <begin position="339"/>
        <end position="373"/>
    </location>
</feature>
<dbReference type="InterPro" id="IPR050872">
    <property type="entry name" value="PPR_P_subfamily"/>
</dbReference>
<dbReference type="AlphaFoldDB" id="A0A7J6HFE3"/>
<evidence type="ECO:0000259" key="5">
    <source>
        <dbReference type="Pfam" id="PF17177"/>
    </source>
</evidence>
<proteinExistence type="inferred from homology"/>
<dbReference type="InterPro" id="IPR002885">
    <property type="entry name" value="PPR_rpt"/>
</dbReference>
<feature type="compositionally biased region" description="Low complexity" evidence="4">
    <location>
        <begin position="123"/>
        <end position="137"/>
    </location>
</feature>
<evidence type="ECO:0000256" key="3">
    <source>
        <dbReference type="PROSITE-ProRule" id="PRU00708"/>
    </source>
</evidence>
<feature type="repeat" description="PPR" evidence="3">
    <location>
        <begin position="556"/>
        <end position="590"/>
    </location>
</feature>
<dbReference type="PANTHER" id="PTHR46128:SF211">
    <property type="entry name" value="PENTACOTRIPEPTIDE-REPEAT REGION OF PRORP DOMAIN-CONTAINING PROTEIN"/>
    <property type="match status" value="1"/>
</dbReference>
<evidence type="ECO:0000256" key="2">
    <source>
        <dbReference type="ARBA" id="ARBA00022737"/>
    </source>
</evidence>
<keyword evidence="2" id="KW-0677">Repeat</keyword>
<gene>
    <name evidence="6" type="ORF">G4B88_025953</name>
</gene>
<sequence length="596" mass="67178">MDHNNNNEVEIVRRKFGDEQSNLLDKFERLSFEVQLNKAILGRSLSEPATLGHRHLHRHTKLPPPNTTTFVASSYQKSLPTPSGLVSQVSQGRRSGRPGFRKVMKKLLKPIFGFGFGRKRNSNNKNNNNNNNDANNINVADPIKNNITEIPIKESHDFYEKPTTQLSLKPLVDEIKGLPFKEKHQIITVQKLNGDLGTIFEFNELLLALVVAEEPYLALKLFDEMSSYGLEPDSWTFSVIIRCYCENNDFDEAESVLRYMLDNGFVPNFSAVNILMNSLCKKGKLQRAFGVLDLMGGIGFKPTVQIYNCLLKGLCYVGRVEEAFDMLMRMKKDSIVGVDMYSYTAVMGGFCKVGRSDEAMELLNEALEMSLSPNVVTFNTLFNGFCVEGRPLEGIKILKMMKERDCQPDYISYSTLLHGLLKWRKTKTALRICNEMLEIGLNVDKKMMNSLLRGLCRRFCRGRKEDLFRDAYQLFEKIKNDGNVFESSTYDLVIQTLCIGKKIDEASVSLQTMIRMGFSPQIITLNGVIQALCVEGKANEALFVLVLLNEGGIVPSRGSYNLLIDGLNKHGNFFGACNVYGAAVKRGLIPSKKPQQ</sequence>
<feature type="repeat" description="PPR" evidence="3">
    <location>
        <begin position="303"/>
        <end position="337"/>
    </location>
</feature>
<dbReference type="Proteomes" id="UP000583929">
    <property type="component" value="Unassembled WGS sequence"/>
</dbReference>
<feature type="repeat" description="PPR" evidence="3">
    <location>
        <begin position="409"/>
        <end position="443"/>
    </location>
</feature>
<reference evidence="6 7" key="1">
    <citation type="journal article" date="2020" name="bioRxiv">
        <title>Sequence and annotation of 42 cannabis genomes reveals extensive copy number variation in cannabinoid synthesis and pathogen resistance genes.</title>
        <authorList>
            <person name="Mckernan K.J."/>
            <person name="Helbert Y."/>
            <person name="Kane L.T."/>
            <person name="Ebling H."/>
            <person name="Zhang L."/>
            <person name="Liu B."/>
            <person name="Eaton Z."/>
            <person name="Mclaughlin S."/>
            <person name="Kingan S."/>
            <person name="Baybayan P."/>
            <person name="Concepcion G."/>
            <person name="Jordan M."/>
            <person name="Riva A."/>
            <person name="Barbazuk W."/>
            <person name="Harkins T."/>
        </authorList>
    </citation>
    <scope>NUCLEOTIDE SEQUENCE [LARGE SCALE GENOMIC DNA]</scope>
    <source>
        <strain evidence="7">cv. Jamaican Lion 4</strain>
        <tissue evidence="6">Leaf</tissue>
    </source>
</reference>
<feature type="region of interest" description="Disordered" evidence="4">
    <location>
        <begin position="76"/>
        <end position="98"/>
    </location>
</feature>
<evidence type="ECO:0000256" key="1">
    <source>
        <dbReference type="ARBA" id="ARBA00007626"/>
    </source>
</evidence>
<feature type="region of interest" description="Disordered" evidence="4">
    <location>
        <begin position="118"/>
        <end position="137"/>
    </location>
</feature>
<keyword evidence="7" id="KW-1185">Reference proteome</keyword>